<dbReference type="OrthoDB" id="9781904at2"/>
<name>I4A8U4_DESDJ</name>
<dbReference type="SUPFAM" id="SSF55874">
    <property type="entry name" value="ATPase domain of HSP90 chaperone/DNA topoisomerase II/histidine kinase"/>
    <property type="match status" value="1"/>
</dbReference>
<evidence type="ECO:0000256" key="12">
    <source>
        <dbReference type="ARBA" id="ARBA00022777"/>
    </source>
</evidence>
<evidence type="ECO:0000256" key="1">
    <source>
        <dbReference type="ARBA" id="ARBA00000085"/>
    </source>
</evidence>
<dbReference type="Gene3D" id="3.30.565.10">
    <property type="entry name" value="Histidine kinase-like ATPase, C-terminal domain"/>
    <property type="match status" value="1"/>
</dbReference>
<keyword evidence="16" id="KW-0411">Iron-sulfur</keyword>
<dbReference type="InterPro" id="IPR050482">
    <property type="entry name" value="Sensor_HK_TwoCompSys"/>
</dbReference>
<dbReference type="PRINTS" id="PR00344">
    <property type="entry name" value="BCTRLSENSOR"/>
</dbReference>
<comment type="subcellular location">
    <subcellularLocation>
        <location evidence="3">Cytoplasm</location>
    </subcellularLocation>
</comment>
<protein>
    <recommendedName>
        <fullName evidence="5">Oxygen sensor histidine kinase NreB</fullName>
        <ecNumber evidence="4">2.7.13.3</ecNumber>
    </recommendedName>
    <alternativeName>
        <fullName evidence="18">Nitrogen regulation protein B</fullName>
    </alternativeName>
</protein>
<dbReference type="GO" id="GO:0005737">
    <property type="term" value="C:cytoplasm"/>
    <property type="evidence" value="ECO:0007669"/>
    <property type="project" value="UniProtKB-SubCell"/>
</dbReference>
<dbReference type="KEGG" id="ddh:Desde_1992"/>
<dbReference type="InterPro" id="IPR004358">
    <property type="entry name" value="Sig_transdc_His_kin-like_C"/>
</dbReference>
<dbReference type="Pfam" id="PF07730">
    <property type="entry name" value="HisKA_3"/>
    <property type="match status" value="1"/>
</dbReference>
<comment type="function">
    <text evidence="17">Member of the two-component regulatory system NreB/NreC involved in the control of dissimilatory nitrate/nitrite reduction in response to oxygen. NreB functions as a direct oxygen sensor histidine kinase which is autophosphorylated, in the absence of oxygen, probably at the conserved histidine residue, and transfers its phosphate group probably to a conserved aspartate residue of NreC. NreB/NreC activates the expression of the nitrate (narGHJI) and nitrite (nir) reductase operons, as well as the putative nitrate transporter gene narT.</text>
</comment>
<evidence type="ECO:0000256" key="10">
    <source>
        <dbReference type="ARBA" id="ARBA00022723"/>
    </source>
</evidence>
<reference evidence="21" key="1">
    <citation type="submission" date="2012-06" db="EMBL/GenBank/DDBJ databases">
        <title>Complete sequence of Desulfitobacterium dehalogenans ATCC 51507.</title>
        <authorList>
            <person name="Lucas S."/>
            <person name="Han J."/>
            <person name="Lapidus A."/>
            <person name="Cheng J.-F."/>
            <person name="Goodwin L."/>
            <person name="Pitluck S."/>
            <person name="Peters L."/>
            <person name="Ovchinnikova G."/>
            <person name="Teshima H."/>
            <person name="Detter J.C."/>
            <person name="Han C."/>
            <person name="Tapia R."/>
            <person name="Land M."/>
            <person name="Hauser L."/>
            <person name="Kyrpides N."/>
            <person name="Ivanova N."/>
            <person name="Pagani I."/>
            <person name="Kruse T."/>
            <person name="de Vos W.M."/>
            <person name="Smidt H."/>
            <person name="Woyke T."/>
        </authorList>
    </citation>
    <scope>NUCLEOTIDE SEQUENCE [LARGE SCALE GENOMIC DNA]</scope>
    <source>
        <strain evidence="21">ATCC 51507 / DSM 9161 / JW/IU-DC1</strain>
    </source>
</reference>
<keyword evidence="10" id="KW-0479">Metal-binding</keyword>
<evidence type="ECO:0000256" key="17">
    <source>
        <dbReference type="ARBA" id="ARBA00024827"/>
    </source>
</evidence>
<dbReference type="InterPro" id="IPR003594">
    <property type="entry name" value="HATPase_dom"/>
</dbReference>
<dbReference type="GO" id="GO:0046872">
    <property type="term" value="F:metal ion binding"/>
    <property type="evidence" value="ECO:0007669"/>
    <property type="project" value="UniProtKB-KW"/>
</dbReference>
<dbReference type="CDD" id="cd16917">
    <property type="entry name" value="HATPase_UhpB-NarQ-NarX-like"/>
    <property type="match status" value="1"/>
</dbReference>
<dbReference type="Gene3D" id="1.20.5.1930">
    <property type="match status" value="1"/>
</dbReference>
<keyword evidence="8" id="KW-0597">Phosphoprotein</keyword>
<comment type="cofactor">
    <cofactor evidence="2">
        <name>[4Fe-4S] cluster</name>
        <dbReference type="ChEBI" id="CHEBI:49883"/>
    </cofactor>
</comment>
<keyword evidence="14" id="KW-0408">Iron</keyword>
<dbReference type="GO" id="GO:0046983">
    <property type="term" value="F:protein dimerization activity"/>
    <property type="evidence" value="ECO:0007669"/>
    <property type="project" value="InterPro"/>
</dbReference>
<evidence type="ECO:0000256" key="7">
    <source>
        <dbReference type="ARBA" id="ARBA00022490"/>
    </source>
</evidence>
<dbReference type="RefSeq" id="WP_014793866.1">
    <property type="nucleotide sequence ID" value="NC_018017.1"/>
</dbReference>
<dbReference type="HOGENOM" id="CLU_640825_0_0_9"/>
<keyword evidence="7" id="KW-0963">Cytoplasm</keyword>
<evidence type="ECO:0000256" key="5">
    <source>
        <dbReference type="ARBA" id="ARBA00017322"/>
    </source>
</evidence>
<feature type="domain" description="Histidine kinase" evidence="19">
    <location>
        <begin position="188"/>
        <end position="377"/>
    </location>
</feature>
<sequence length="383" mass="43408">MFISKLDFWRALTNKVVSQAGADVFMDVLQEIIAFFAADQGYIYLFNSNDQLLPLACYPQEITEVRLSENLRRYISNLNQVTIYTDDTVCTDQGCQQEIMAMGYATLAFAPIWKQDKVTGFMLLAWKESHRFKRDDDDLLYTIGNLLGIGLFNAHLIGGMQIREDELQTMCRALLKAKEEEAKRISRELHDEVGQDLTTIVLRLKMIQGQNDVEIIHDDVKDLLFMVRETLADVQRIAMNLRPSALDNLGLLPAINWQLDQFRADNQVEIAFHHPPKLEQLTEEQELLLYRVLLEILTNISRHAQATKVNICLQQAEDLLTLQVDDDGIGFDLEGSNTLGLGLMGMKERIKEQNGTFLLDSKIGKGTTVTVAVPMKNPGGMKV</sequence>
<dbReference type="InterPro" id="IPR003018">
    <property type="entry name" value="GAF"/>
</dbReference>
<dbReference type="GO" id="GO:0016020">
    <property type="term" value="C:membrane"/>
    <property type="evidence" value="ECO:0007669"/>
    <property type="project" value="InterPro"/>
</dbReference>
<evidence type="ECO:0000256" key="8">
    <source>
        <dbReference type="ARBA" id="ARBA00022553"/>
    </source>
</evidence>
<evidence type="ECO:0000313" key="21">
    <source>
        <dbReference type="Proteomes" id="UP000006053"/>
    </source>
</evidence>
<keyword evidence="6" id="KW-0004">4Fe-4S</keyword>
<dbReference type="InterPro" id="IPR011712">
    <property type="entry name" value="Sig_transdc_His_kin_sub3_dim/P"/>
</dbReference>
<keyword evidence="12 20" id="KW-0418">Kinase</keyword>
<evidence type="ECO:0000256" key="15">
    <source>
        <dbReference type="ARBA" id="ARBA00023012"/>
    </source>
</evidence>
<evidence type="ECO:0000256" key="18">
    <source>
        <dbReference type="ARBA" id="ARBA00030800"/>
    </source>
</evidence>
<dbReference type="GO" id="GO:0005524">
    <property type="term" value="F:ATP binding"/>
    <property type="evidence" value="ECO:0007669"/>
    <property type="project" value="UniProtKB-KW"/>
</dbReference>
<keyword evidence="9" id="KW-0808">Transferase</keyword>
<dbReference type="InterPro" id="IPR005467">
    <property type="entry name" value="His_kinase_dom"/>
</dbReference>
<evidence type="ECO:0000256" key="6">
    <source>
        <dbReference type="ARBA" id="ARBA00022485"/>
    </source>
</evidence>
<keyword evidence="21" id="KW-1185">Reference proteome</keyword>
<evidence type="ECO:0000256" key="3">
    <source>
        <dbReference type="ARBA" id="ARBA00004496"/>
    </source>
</evidence>
<dbReference type="eggNOG" id="COG4585">
    <property type="taxonomic scope" value="Bacteria"/>
</dbReference>
<dbReference type="Gene3D" id="3.30.450.40">
    <property type="match status" value="1"/>
</dbReference>
<proteinExistence type="predicted"/>
<dbReference type="Pfam" id="PF01590">
    <property type="entry name" value="GAF"/>
    <property type="match status" value="1"/>
</dbReference>
<evidence type="ECO:0000256" key="16">
    <source>
        <dbReference type="ARBA" id="ARBA00023014"/>
    </source>
</evidence>
<accession>I4A8U4</accession>
<evidence type="ECO:0000256" key="2">
    <source>
        <dbReference type="ARBA" id="ARBA00001966"/>
    </source>
</evidence>
<dbReference type="GO" id="GO:0000155">
    <property type="term" value="F:phosphorelay sensor kinase activity"/>
    <property type="evidence" value="ECO:0007669"/>
    <property type="project" value="InterPro"/>
</dbReference>
<dbReference type="EC" id="2.7.13.3" evidence="4"/>
<reference evidence="20 21" key="2">
    <citation type="journal article" date="2015" name="J. Bacteriol.">
        <title>Genomic, proteomic, and biochemical analysis of the organohalide respiratory pathway in Desulfitobacterium dehalogenans.</title>
        <authorList>
            <person name="Kruse T."/>
            <person name="van de Pas B.A."/>
            <person name="Atteia A."/>
            <person name="Krab K."/>
            <person name="Hagen W.R."/>
            <person name="Goodwin L."/>
            <person name="Chain P."/>
            <person name="Boeren S."/>
            <person name="Maphosa F."/>
            <person name="Schraa G."/>
            <person name="de Vos W.M."/>
            <person name="van der Oost J."/>
            <person name="Smidt H."/>
            <person name="Stams A.J."/>
        </authorList>
    </citation>
    <scope>NUCLEOTIDE SEQUENCE [LARGE SCALE GENOMIC DNA]</scope>
    <source>
        <strain evidence="21">ATCC 51507 / DSM 9161 / JW/IU-DC1</strain>
    </source>
</reference>
<dbReference type="STRING" id="756499.Desde_1992"/>
<dbReference type="AlphaFoldDB" id="I4A8U4"/>
<evidence type="ECO:0000256" key="14">
    <source>
        <dbReference type="ARBA" id="ARBA00023004"/>
    </source>
</evidence>
<evidence type="ECO:0000259" key="19">
    <source>
        <dbReference type="PROSITE" id="PS50109"/>
    </source>
</evidence>
<dbReference type="EMBL" id="CP003348">
    <property type="protein sequence ID" value="AFM00379.1"/>
    <property type="molecule type" value="Genomic_DNA"/>
</dbReference>
<evidence type="ECO:0000256" key="11">
    <source>
        <dbReference type="ARBA" id="ARBA00022741"/>
    </source>
</evidence>
<dbReference type="InterPro" id="IPR029016">
    <property type="entry name" value="GAF-like_dom_sf"/>
</dbReference>
<dbReference type="SUPFAM" id="SSF55781">
    <property type="entry name" value="GAF domain-like"/>
    <property type="match status" value="1"/>
</dbReference>
<evidence type="ECO:0000256" key="4">
    <source>
        <dbReference type="ARBA" id="ARBA00012438"/>
    </source>
</evidence>
<comment type="catalytic activity">
    <reaction evidence="1">
        <text>ATP + protein L-histidine = ADP + protein N-phospho-L-histidine.</text>
        <dbReference type="EC" id="2.7.13.3"/>
    </reaction>
</comment>
<gene>
    <name evidence="20" type="ordered locus">Desde_1992</name>
</gene>
<dbReference type="Proteomes" id="UP000006053">
    <property type="component" value="Chromosome"/>
</dbReference>
<dbReference type="GO" id="GO:0051539">
    <property type="term" value="F:4 iron, 4 sulfur cluster binding"/>
    <property type="evidence" value="ECO:0007669"/>
    <property type="project" value="UniProtKB-KW"/>
</dbReference>
<organism evidence="20 21">
    <name type="scientific">Desulfitobacterium dehalogenans (strain ATCC 51507 / DSM 9161 / JW/IU-DC1)</name>
    <dbReference type="NCBI Taxonomy" id="756499"/>
    <lineage>
        <taxon>Bacteria</taxon>
        <taxon>Bacillati</taxon>
        <taxon>Bacillota</taxon>
        <taxon>Clostridia</taxon>
        <taxon>Eubacteriales</taxon>
        <taxon>Desulfitobacteriaceae</taxon>
        <taxon>Desulfitobacterium</taxon>
    </lineage>
</organism>
<keyword evidence="13" id="KW-0067">ATP-binding</keyword>
<evidence type="ECO:0000256" key="13">
    <source>
        <dbReference type="ARBA" id="ARBA00022840"/>
    </source>
</evidence>
<dbReference type="InterPro" id="IPR036890">
    <property type="entry name" value="HATPase_C_sf"/>
</dbReference>
<dbReference type="SMART" id="SM00387">
    <property type="entry name" value="HATPase_c"/>
    <property type="match status" value="1"/>
</dbReference>
<dbReference type="Pfam" id="PF02518">
    <property type="entry name" value="HATPase_c"/>
    <property type="match status" value="1"/>
</dbReference>
<dbReference type="PANTHER" id="PTHR24421:SF10">
    <property type="entry name" value="NITRATE_NITRITE SENSOR PROTEIN NARQ"/>
    <property type="match status" value="1"/>
</dbReference>
<keyword evidence="15" id="KW-0902">Two-component regulatory system</keyword>
<dbReference type="PROSITE" id="PS50109">
    <property type="entry name" value="HIS_KIN"/>
    <property type="match status" value="1"/>
</dbReference>
<evidence type="ECO:0000256" key="9">
    <source>
        <dbReference type="ARBA" id="ARBA00022679"/>
    </source>
</evidence>
<keyword evidence="11" id="KW-0547">Nucleotide-binding</keyword>
<dbReference type="PANTHER" id="PTHR24421">
    <property type="entry name" value="NITRATE/NITRITE SENSOR PROTEIN NARX-RELATED"/>
    <property type="match status" value="1"/>
</dbReference>
<evidence type="ECO:0000313" key="20">
    <source>
        <dbReference type="EMBL" id="AFM00379.1"/>
    </source>
</evidence>